<name>A0ABW5P252_9DEIO</name>
<protein>
    <submittedName>
        <fullName evidence="2">Uncharacterized protein</fullName>
    </submittedName>
</protein>
<proteinExistence type="predicted"/>
<dbReference type="EMBL" id="JBHUMK010000022">
    <property type="protein sequence ID" value="MFD2608971.1"/>
    <property type="molecule type" value="Genomic_DNA"/>
</dbReference>
<dbReference type="RefSeq" id="WP_386843975.1">
    <property type="nucleotide sequence ID" value="NZ_JBHUMK010000022.1"/>
</dbReference>
<feature type="region of interest" description="Disordered" evidence="1">
    <location>
        <begin position="165"/>
        <end position="187"/>
    </location>
</feature>
<feature type="compositionally biased region" description="Basic residues" evidence="1">
    <location>
        <begin position="256"/>
        <end position="265"/>
    </location>
</feature>
<accession>A0ABW5P252</accession>
<reference evidence="3" key="1">
    <citation type="journal article" date="2019" name="Int. J. Syst. Evol. Microbiol.">
        <title>The Global Catalogue of Microorganisms (GCM) 10K type strain sequencing project: providing services to taxonomists for standard genome sequencing and annotation.</title>
        <authorList>
            <consortium name="The Broad Institute Genomics Platform"/>
            <consortium name="The Broad Institute Genome Sequencing Center for Infectious Disease"/>
            <person name="Wu L."/>
            <person name="Ma J."/>
        </authorList>
    </citation>
    <scope>NUCLEOTIDE SEQUENCE [LARGE SCALE GENOMIC DNA]</scope>
    <source>
        <strain evidence="3">KCTC 33842</strain>
    </source>
</reference>
<evidence type="ECO:0000313" key="2">
    <source>
        <dbReference type="EMBL" id="MFD2608971.1"/>
    </source>
</evidence>
<gene>
    <name evidence="2" type="ORF">ACFSR9_05875</name>
</gene>
<dbReference type="Proteomes" id="UP001597475">
    <property type="component" value="Unassembled WGS sequence"/>
</dbReference>
<sequence length="265" mass="29334">MDTAITDTAQGETVQEQRRGITTSTPGGVNFRSRRLAGTVSLRFLFPVLTADEYATFIHASRPMLGRELADVQPGELPEPLRPGQGVQRRLGALAVPAGSAEHLALLPSKLRARYIRAALARVAREHTRGRWFLSFDTQPATTVPRERISVGTDRWVARAIWRRSDGSPRTGNSPNTPLYASAGQLPTHAPEDPYADYINSKLELFEVLDARWGVEQVFGARSLDDAARQVITGEQTAIAPPGRLRQPRAAEYRQRQKKRTSTTD</sequence>
<comment type="caution">
    <text evidence="2">The sequence shown here is derived from an EMBL/GenBank/DDBJ whole genome shotgun (WGS) entry which is preliminary data.</text>
</comment>
<keyword evidence="3" id="KW-1185">Reference proteome</keyword>
<feature type="compositionally biased region" description="Polar residues" evidence="1">
    <location>
        <begin position="168"/>
        <end position="179"/>
    </location>
</feature>
<evidence type="ECO:0000313" key="3">
    <source>
        <dbReference type="Proteomes" id="UP001597475"/>
    </source>
</evidence>
<evidence type="ECO:0000256" key="1">
    <source>
        <dbReference type="SAM" id="MobiDB-lite"/>
    </source>
</evidence>
<organism evidence="2 3">
    <name type="scientific">Deinococcus taklimakanensis</name>
    <dbReference type="NCBI Taxonomy" id="536443"/>
    <lineage>
        <taxon>Bacteria</taxon>
        <taxon>Thermotogati</taxon>
        <taxon>Deinococcota</taxon>
        <taxon>Deinococci</taxon>
        <taxon>Deinococcales</taxon>
        <taxon>Deinococcaceae</taxon>
        <taxon>Deinococcus</taxon>
    </lineage>
</organism>
<feature type="region of interest" description="Disordered" evidence="1">
    <location>
        <begin position="235"/>
        <end position="265"/>
    </location>
</feature>
<feature type="region of interest" description="Disordered" evidence="1">
    <location>
        <begin position="1"/>
        <end position="27"/>
    </location>
</feature>